<accession>A0ABZ2Z556</accession>
<comment type="similarity">
    <text evidence="1">Belongs to the ComF/GntX family.</text>
</comment>
<dbReference type="Gene3D" id="3.40.50.2020">
    <property type="match status" value="1"/>
</dbReference>
<protein>
    <submittedName>
        <fullName evidence="2">ComF family protein</fullName>
    </submittedName>
</protein>
<sequence>MLRALLQLLYPHACELCGRDLSPSEQLLCLRCSMRMPVSGFHAVRGNPVERSLWGRVPVEFASAGYVFSQHSGLQSLIHLFKYGARRDVAVHLGRQLGLQLRELGVSREWTGVLPVPLHPAKLRKRGYNQAEALAEGIAGVEGMPGLVKGLVRQVAAESQTKRSRIDRWENVSAGYGWRGALPGTGAHLLLVDDVLTTGATIEACGRAVLGASPETKLSVCCLAWAG</sequence>
<dbReference type="PANTHER" id="PTHR47505">
    <property type="entry name" value="DNA UTILIZATION PROTEIN YHGH"/>
    <property type="match status" value="1"/>
</dbReference>
<dbReference type="InterPro" id="IPR029057">
    <property type="entry name" value="PRTase-like"/>
</dbReference>
<dbReference type="Proteomes" id="UP001449657">
    <property type="component" value="Chromosome"/>
</dbReference>
<reference evidence="2 3" key="1">
    <citation type="submission" date="2024-03" db="EMBL/GenBank/DDBJ databases">
        <title>Chitinophaga caseinilytica sp. nov., a casein hydrolysing bacterium isolated from forest soil.</title>
        <authorList>
            <person name="Lee D.S."/>
            <person name="Han D.M."/>
            <person name="Baek J.H."/>
            <person name="Choi D.G."/>
            <person name="Jeon J.H."/>
            <person name="Jeon C.O."/>
        </authorList>
    </citation>
    <scope>NUCLEOTIDE SEQUENCE [LARGE SCALE GENOMIC DNA]</scope>
    <source>
        <strain evidence="2 3">KACC 19118</strain>
    </source>
</reference>
<name>A0ABZ2Z556_9BACT</name>
<dbReference type="InterPro" id="IPR000836">
    <property type="entry name" value="PRTase_dom"/>
</dbReference>
<dbReference type="InterPro" id="IPR051910">
    <property type="entry name" value="ComF/GntX_DNA_util-trans"/>
</dbReference>
<dbReference type="CDD" id="cd06223">
    <property type="entry name" value="PRTases_typeI"/>
    <property type="match status" value="1"/>
</dbReference>
<dbReference type="PANTHER" id="PTHR47505:SF1">
    <property type="entry name" value="DNA UTILIZATION PROTEIN YHGH"/>
    <property type="match status" value="1"/>
</dbReference>
<dbReference type="RefSeq" id="WP_341841956.1">
    <property type="nucleotide sequence ID" value="NZ_CP149792.1"/>
</dbReference>
<proteinExistence type="inferred from homology"/>
<evidence type="ECO:0000313" key="2">
    <source>
        <dbReference type="EMBL" id="WZN47308.1"/>
    </source>
</evidence>
<evidence type="ECO:0000313" key="3">
    <source>
        <dbReference type="Proteomes" id="UP001449657"/>
    </source>
</evidence>
<evidence type="ECO:0000256" key="1">
    <source>
        <dbReference type="ARBA" id="ARBA00008007"/>
    </source>
</evidence>
<organism evidence="2 3">
    <name type="scientific">Chitinophaga caseinilytica</name>
    <dbReference type="NCBI Taxonomy" id="2267521"/>
    <lineage>
        <taxon>Bacteria</taxon>
        <taxon>Pseudomonadati</taxon>
        <taxon>Bacteroidota</taxon>
        <taxon>Chitinophagia</taxon>
        <taxon>Chitinophagales</taxon>
        <taxon>Chitinophagaceae</taxon>
        <taxon>Chitinophaga</taxon>
    </lineage>
</organism>
<keyword evidence="3" id="KW-1185">Reference proteome</keyword>
<dbReference type="SUPFAM" id="SSF53271">
    <property type="entry name" value="PRTase-like"/>
    <property type="match status" value="1"/>
</dbReference>
<gene>
    <name evidence="2" type="ORF">WJU22_03835</name>
</gene>
<dbReference type="EMBL" id="CP150096">
    <property type="protein sequence ID" value="WZN47308.1"/>
    <property type="molecule type" value="Genomic_DNA"/>
</dbReference>